<dbReference type="SUPFAM" id="SSF47413">
    <property type="entry name" value="lambda repressor-like DNA-binding domains"/>
    <property type="match status" value="1"/>
</dbReference>
<sequence length="581" mass="66577">MHFYEQLNQYMKVVNCTAKELCTVSGISAAALSRYRSGERVPDVHSETFEQLCSALETLALKREGTNLTKTEIRQQFLACSDMKSTDKEQLRQNFNTLISVLNLNITKLCQHISYDTSTIFRFRNGSRSPADPEGFVLAVSAYVARKYCQGDDLYVLAQLLECSEEELNDTSAVCEKIRLWLLNSQNRKKGEDSLSKFLSKLDEFDLNEYIKVIHFDEMKVPGVPFQFPTAKYYYGLEEMMASELHFLKATVLSRSKRPVIMYSDMPITEMAKDPDFPKKWMFGMALLLKKGLHLDQIHHLDRSFEEMMLGLESWIPMYMTGQISPYYLKSDPGNVFHHFLKVSGAAVLSGEAISGHHSEGRYYLSKTKEDIAYYTKRAEALLLNASPLMDIYREDHAGKLNAFLLADTSTPGKRRSILSSLPLYTLDSDYLKDFLQKHRLSAKDQASILDFAQNQRDITEKILEHDVIEDEIPLLTEKDFYLHALSLPLSGMFFPDNIPVSYEEYLEQKKQAETFACLHPNYHLTTSSSNPFQNLQIILHEGKWAMISKGNAPAIHFVIHHPKLRNAIEYFIPPVVEAEK</sequence>
<keyword evidence="2" id="KW-1185">Reference proteome</keyword>
<proteinExistence type="predicted"/>
<reference evidence="1 2" key="1">
    <citation type="journal article" date="2020" name="Cell Host Microbe">
        <title>Functional and Genomic Variation between Human-Derived Isolates of Lachnospiraceae Reveals Inter- and Intra-Species Diversity.</title>
        <authorList>
            <person name="Sorbara M.T."/>
            <person name="Littmann E.R."/>
            <person name="Fontana E."/>
            <person name="Moody T.U."/>
            <person name="Kohout C.E."/>
            <person name="Gjonbalaj M."/>
            <person name="Eaton V."/>
            <person name="Seok R."/>
            <person name="Leiner I.M."/>
            <person name="Pamer E.G."/>
        </authorList>
    </citation>
    <scope>NUCLEOTIDE SEQUENCE [LARGE SCALE GENOMIC DNA]</scope>
    <source>
        <strain evidence="1 2">MSK.14.16</strain>
    </source>
</reference>
<dbReference type="Proteomes" id="UP000821846">
    <property type="component" value="Unassembled WGS sequence"/>
</dbReference>
<dbReference type="EMBL" id="JAAWUZ010000003">
    <property type="protein sequence ID" value="NSG28938.1"/>
    <property type="molecule type" value="Genomic_DNA"/>
</dbReference>
<dbReference type="InterPro" id="IPR001387">
    <property type="entry name" value="Cro/C1-type_HTH"/>
</dbReference>
<evidence type="ECO:0000313" key="2">
    <source>
        <dbReference type="Proteomes" id="UP000821846"/>
    </source>
</evidence>
<dbReference type="CDD" id="cd00093">
    <property type="entry name" value="HTH_XRE"/>
    <property type="match status" value="1"/>
</dbReference>
<comment type="caution">
    <text evidence="1">The sequence shown here is derived from an EMBL/GenBank/DDBJ whole genome shotgun (WGS) entry which is preliminary data.</text>
</comment>
<organism evidence="1 2">
    <name type="scientific">Faecalicatena fissicatena</name>
    <dbReference type="NCBI Taxonomy" id="290055"/>
    <lineage>
        <taxon>Bacteria</taxon>
        <taxon>Bacillati</taxon>
        <taxon>Bacillota</taxon>
        <taxon>Clostridia</taxon>
        <taxon>Lachnospirales</taxon>
        <taxon>Lachnospiraceae</taxon>
        <taxon>Faecalicatena</taxon>
    </lineage>
</organism>
<evidence type="ECO:0000313" key="1">
    <source>
        <dbReference type="EMBL" id="NSG28938.1"/>
    </source>
</evidence>
<gene>
    <name evidence="1" type="ORF">HFM93_01350</name>
</gene>
<dbReference type="InterPro" id="IPR010982">
    <property type="entry name" value="Lambda_DNA-bd_dom_sf"/>
</dbReference>
<name>A0ABX2GU60_9FIRM</name>
<accession>A0ABX2GU60</accession>
<protein>
    <submittedName>
        <fullName evidence="1">Helix-turn-helix transcriptional regulator</fullName>
    </submittedName>
</protein>
<dbReference type="RefSeq" id="WP_173865563.1">
    <property type="nucleotide sequence ID" value="NZ_JAAWUU010000003.1"/>
</dbReference>